<evidence type="ECO:0000313" key="3">
    <source>
        <dbReference type="EMBL" id="MBL6236093.1"/>
    </source>
</evidence>
<dbReference type="InterPro" id="IPR010106">
    <property type="entry name" value="RpnA"/>
</dbReference>
<comment type="caution">
    <text evidence="3">The sequence shown here is derived from an EMBL/GenBank/DDBJ whole genome shotgun (WGS) entry which is preliminary data.</text>
</comment>
<protein>
    <submittedName>
        <fullName evidence="3">Rpn family recombination-promoting nuclease/putative transposase</fullName>
    </submittedName>
</protein>
<dbReference type="PANTHER" id="PTHR34611">
    <property type="match status" value="1"/>
</dbReference>
<dbReference type="EMBL" id="JAETYZ010000028">
    <property type="protein sequence ID" value="MBL6236093.1"/>
    <property type="molecule type" value="Genomic_DNA"/>
</dbReference>
<dbReference type="PANTHER" id="PTHR34611:SF2">
    <property type="entry name" value="INACTIVE RECOMBINATION-PROMOTING NUCLEASE-LIKE PROTEIN RPNE-RELATED"/>
    <property type="match status" value="1"/>
</dbReference>
<sequence length="304" mass="35190">MSKKTPTTPTPHDGAFRAFLSSPEVARDFVSLHLPAEYRGLCDLSTLKIEPCSFVDEELKKYECDALFSMKTPDGEDGYVYCLAEHQSSDNPFMAFRMLRYSVAAMQRHFEQHKRLPLVIPILFYHGERSPYPHSMGWMDCFDKPEIVAKIFTSPFHLVDLTVTDDDEFMHHRRMGALSLMMKHIRSRDLMMQLDRLATLIRETLDERLTLILVNYLLNGSEHVTVEFLQTLAQRLPQHEDSIMTLAERLKQEGIQKGRMEGRMEGRLEEKQDIARQLQKMGMTPEQIKLATGLSDDDLKKITH</sequence>
<proteinExistence type="inferred from homology"/>
<dbReference type="InterPro" id="IPR051699">
    <property type="entry name" value="Rpn/YhgA-like_nuclease"/>
</dbReference>
<comment type="similarity">
    <text evidence="1">Belongs to the Rpn/YhgA-like nuclease family.</text>
</comment>
<dbReference type="RefSeq" id="WP_062877218.1">
    <property type="nucleotide sequence ID" value="NZ_JAETYZ010000028.1"/>
</dbReference>
<evidence type="ECO:0000259" key="2">
    <source>
        <dbReference type="Pfam" id="PF04754"/>
    </source>
</evidence>
<organism evidence="3 4">
    <name type="scientific">Escherichia coli</name>
    <dbReference type="NCBI Taxonomy" id="562"/>
    <lineage>
        <taxon>Bacteria</taxon>
        <taxon>Pseudomonadati</taxon>
        <taxon>Pseudomonadota</taxon>
        <taxon>Gammaproteobacteria</taxon>
        <taxon>Enterobacterales</taxon>
        <taxon>Enterobacteriaceae</taxon>
        <taxon>Escherichia</taxon>
    </lineage>
</organism>
<dbReference type="Proteomes" id="UP000615017">
    <property type="component" value="Unassembled WGS sequence"/>
</dbReference>
<reference evidence="3 4" key="1">
    <citation type="submission" date="2021-01" db="EMBL/GenBank/DDBJ databases">
        <title>Genomes of Escherichia coli STEC strains from raw meat-based diets for companion animals.</title>
        <authorList>
            <person name="Stevens M.J.A."/>
            <person name="Stephan R."/>
        </authorList>
    </citation>
    <scope>NUCLEOTIDE SEQUENCE [LARGE SCALE GENOMIC DNA]</scope>
    <source>
        <strain evidence="3 4">LSC1-58</strain>
    </source>
</reference>
<gene>
    <name evidence="3" type="ORF">JNA65_19600</name>
</gene>
<name>A0ABD4PKH9_ECOLX</name>
<evidence type="ECO:0000313" key="4">
    <source>
        <dbReference type="Proteomes" id="UP000615017"/>
    </source>
</evidence>
<dbReference type="NCBIfam" id="TIGR01784">
    <property type="entry name" value="T_den_put_tspse"/>
    <property type="match status" value="1"/>
</dbReference>
<accession>A0ABD4PKH9</accession>
<evidence type="ECO:0000256" key="1">
    <source>
        <dbReference type="ARBA" id="ARBA00009787"/>
    </source>
</evidence>
<dbReference type="Pfam" id="PF04754">
    <property type="entry name" value="Transposase_31"/>
    <property type="match status" value="1"/>
</dbReference>
<feature type="domain" description="Transposase (putative) YhgA-like" evidence="2">
    <location>
        <begin position="10"/>
        <end position="205"/>
    </location>
</feature>
<dbReference type="InterPro" id="IPR006842">
    <property type="entry name" value="Transposase_31"/>
</dbReference>
<dbReference type="AlphaFoldDB" id="A0ABD4PKH9"/>